<feature type="domain" description="PAS fold" evidence="1">
    <location>
        <begin position="7"/>
        <end position="48"/>
    </location>
</feature>
<sequence>MELDLRQYKLIVESSPNMIWRAGTDGKCNYFNQTWLKFTNRTIEQELGYGWAACIACGD</sequence>
<comment type="caution">
    <text evidence="2">The sequence shown here is derived from an EMBL/GenBank/DDBJ whole genome shotgun (WGS) entry which is preliminary data.</text>
</comment>
<evidence type="ECO:0000313" key="2">
    <source>
        <dbReference type="EMBL" id="MBB5337615.1"/>
    </source>
</evidence>
<dbReference type="InterPro" id="IPR013767">
    <property type="entry name" value="PAS_fold"/>
</dbReference>
<dbReference type="SUPFAM" id="SSF55785">
    <property type="entry name" value="PYP-like sensor domain (PAS domain)"/>
    <property type="match status" value="1"/>
</dbReference>
<evidence type="ECO:0000313" key="3">
    <source>
        <dbReference type="Proteomes" id="UP000559117"/>
    </source>
</evidence>
<dbReference type="GO" id="GO:0006355">
    <property type="term" value="P:regulation of DNA-templated transcription"/>
    <property type="evidence" value="ECO:0007669"/>
    <property type="project" value="InterPro"/>
</dbReference>
<dbReference type="Proteomes" id="UP000559117">
    <property type="component" value="Unassembled WGS sequence"/>
</dbReference>
<dbReference type="Gene3D" id="3.30.450.20">
    <property type="entry name" value="PAS domain"/>
    <property type="match status" value="1"/>
</dbReference>
<evidence type="ECO:0000259" key="1">
    <source>
        <dbReference type="Pfam" id="PF00989"/>
    </source>
</evidence>
<dbReference type="RefSeq" id="WP_183863558.1">
    <property type="nucleotide sequence ID" value="NZ_JACHFH010000066.1"/>
</dbReference>
<dbReference type="AlphaFoldDB" id="A0A840UZ22"/>
<dbReference type="InterPro" id="IPR035965">
    <property type="entry name" value="PAS-like_dom_sf"/>
</dbReference>
<gene>
    <name evidence="2" type="ORF">HNR32_002777</name>
</gene>
<name>A0A840UZ22_9FIRM</name>
<accession>A0A840UZ22</accession>
<organism evidence="2 3">
    <name type="scientific">Pectinatus brassicae</name>
    <dbReference type="NCBI Taxonomy" id="862415"/>
    <lineage>
        <taxon>Bacteria</taxon>
        <taxon>Bacillati</taxon>
        <taxon>Bacillota</taxon>
        <taxon>Negativicutes</taxon>
        <taxon>Selenomonadales</taxon>
        <taxon>Selenomonadaceae</taxon>
        <taxon>Pectinatus</taxon>
    </lineage>
</organism>
<dbReference type="Pfam" id="PF00989">
    <property type="entry name" value="PAS"/>
    <property type="match status" value="1"/>
</dbReference>
<dbReference type="EMBL" id="JACHFH010000066">
    <property type="protein sequence ID" value="MBB5337615.1"/>
    <property type="molecule type" value="Genomic_DNA"/>
</dbReference>
<proteinExistence type="predicted"/>
<reference evidence="2 3" key="1">
    <citation type="submission" date="2020-08" db="EMBL/GenBank/DDBJ databases">
        <title>Genomic Encyclopedia of Type Strains, Phase IV (KMG-IV): sequencing the most valuable type-strain genomes for metagenomic binning, comparative biology and taxonomic classification.</title>
        <authorList>
            <person name="Goeker M."/>
        </authorList>
    </citation>
    <scope>NUCLEOTIDE SEQUENCE [LARGE SCALE GENOMIC DNA]</scope>
    <source>
        <strain evidence="2 3">DSM 24661</strain>
    </source>
</reference>
<keyword evidence="3" id="KW-1185">Reference proteome</keyword>
<protein>
    <submittedName>
        <fullName evidence="2">PAS domain-containing protein</fullName>
    </submittedName>
</protein>